<accession>A0A9N9JTF3</accession>
<evidence type="ECO:0000313" key="9">
    <source>
        <dbReference type="EMBL" id="CAG8794820.1"/>
    </source>
</evidence>
<evidence type="ECO:0000256" key="3">
    <source>
        <dbReference type="ARBA" id="ARBA00022723"/>
    </source>
</evidence>
<comment type="function">
    <text evidence="8">Reversible hydration of carbon dioxide.</text>
</comment>
<feature type="binding site" evidence="7">
    <location>
        <position position="59"/>
    </location>
    <ligand>
        <name>Zn(2+)</name>
        <dbReference type="ChEBI" id="CHEBI:29105"/>
    </ligand>
</feature>
<evidence type="ECO:0000313" key="10">
    <source>
        <dbReference type="Proteomes" id="UP000789405"/>
    </source>
</evidence>
<proteinExistence type="inferred from homology"/>
<keyword evidence="5 8" id="KW-0456">Lyase</keyword>
<dbReference type="SUPFAM" id="SSF53056">
    <property type="entry name" value="beta-carbonic anhydrase, cab"/>
    <property type="match status" value="1"/>
</dbReference>
<feature type="binding site" evidence="7">
    <location>
        <position position="62"/>
    </location>
    <ligand>
        <name>Zn(2+)</name>
        <dbReference type="ChEBI" id="CHEBI:29105"/>
    </ligand>
</feature>
<evidence type="ECO:0000256" key="7">
    <source>
        <dbReference type="PIRSR" id="PIRSR601765-1"/>
    </source>
</evidence>
<evidence type="ECO:0000256" key="6">
    <source>
        <dbReference type="ARBA" id="ARBA00048348"/>
    </source>
</evidence>
<protein>
    <recommendedName>
        <fullName evidence="2 8">Carbonic anhydrase</fullName>
        <ecNumber evidence="2 8">4.2.1.1</ecNumber>
    </recommendedName>
    <alternativeName>
        <fullName evidence="8">Carbonate dehydratase</fullName>
    </alternativeName>
</protein>
<evidence type="ECO:0000256" key="1">
    <source>
        <dbReference type="ARBA" id="ARBA00006217"/>
    </source>
</evidence>
<comment type="cofactor">
    <cofactor evidence="7">
        <name>Zn(2+)</name>
        <dbReference type="ChEBI" id="CHEBI:29105"/>
    </cofactor>
    <text evidence="7">Binds 1 zinc ion per subunit.</text>
</comment>
<feature type="non-terminal residue" evidence="9">
    <location>
        <position position="1"/>
    </location>
</feature>
<evidence type="ECO:0000256" key="5">
    <source>
        <dbReference type="ARBA" id="ARBA00023239"/>
    </source>
</evidence>
<feature type="binding site" evidence="7">
    <location>
        <position position="3"/>
    </location>
    <ligand>
        <name>Zn(2+)</name>
        <dbReference type="ChEBI" id="CHEBI:29105"/>
    </ligand>
</feature>
<evidence type="ECO:0000256" key="2">
    <source>
        <dbReference type="ARBA" id="ARBA00012925"/>
    </source>
</evidence>
<name>A0A9N9JTF3_9GLOM</name>
<keyword evidence="3 7" id="KW-0479">Metal-binding</keyword>
<comment type="similarity">
    <text evidence="1 8">Belongs to the beta-class carbonic anhydrase family.</text>
</comment>
<gene>
    <name evidence="9" type="ORF">DERYTH_LOCUS22144</name>
</gene>
<reference evidence="9" key="1">
    <citation type="submission" date="2021-06" db="EMBL/GenBank/DDBJ databases">
        <authorList>
            <person name="Kallberg Y."/>
            <person name="Tangrot J."/>
            <person name="Rosling A."/>
        </authorList>
    </citation>
    <scope>NUCLEOTIDE SEQUENCE</scope>
    <source>
        <strain evidence="9">MA453B</strain>
    </source>
</reference>
<feature type="binding site" evidence="7">
    <location>
        <position position="5"/>
    </location>
    <ligand>
        <name>Zn(2+)</name>
        <dbReference type="ChEBI" id="CHEBI:29105"/>
    </ligand>
</feature>
<dbReference type="InterPro" id="IPR036874">
    <property type="entry name" value="Carbonic_anhydrase_sf"/>
</dbReference>
<dbReference type="Pfam" id="PF00484">
    <property type="entry name" value="Pro_CA"/>
    <property type="match status" value="1"/>
</dbReference>
<sequence length="155" mass="17682">IGCSDSRCPSKIITQSGLGELFIFQNIANQFKINDLNTTSLLEYTIKSLNIQHIIICSHYSCNRVGHIIDTANDTQNNNLNKWLSDVKDTYLSNQLLFTNKSIEEQKKILVDLNIKKQVFTISNMNISNKKIIIYGLVYDLKTGYLKTLNKCDCN</sequence>
<dbReference type="Gene3D" id="3.40.1050.10">
    <property type="entry name" value="Carbonic anhydrase"/>
    <property type="match status" value="1"/>
</dbReference>
<dbReference type="PANTHER" id="PTHR11002:SF76">
    <property type="entry name" value="CARBONIC ANHYDRASE"/>
    <property type="match status" value="1"/>
</dbReference>
<organism evidence="9 10">
    <name type="scientific">Dentiscutata erythropus</name>
    <dbReference type="NCBI Taxonomy" id="1348616"/>
    <lineage>
        <taxon>Eukaryota</taxon>
        <taxon>Fungi</taxon>
        <taxon>Fungi incertae sedis</taxon>
        <taxon>Mucoromycota</taxon>
        <taxon>Glomeromycotina</taxon>
        <taxon>Glomeromycetes</taxon>
        <taxon>Diversisporales</taxon>
        <taxon>Gigasporaceae</taxon>
        <taxon>Dentiscutata</taxon>
    </lineage>
</organism>
<dbReference type="GO" id="GO:0004089">
    <property type="term" value="F:carbonate dehydratase activity"/>
    <property type="evidence" value="ECO:0007669"/>
    <property type="project" value="UniProtKB-UniRule"/>
</dbReference>
<evidence type="ECO:0000256" key="4">
    <source>
        <dbReference type="ARBA" id="ARBA00022833"/>
    </source>
</evidence>
<evidence type="ECO:0000256" key="8">
    <source>
        <dbReference type="RuleBase" id="RU003956"/>
    </source>
</evidence>
<dbReference type="EC" id="4.2.1.1" evidence="2 8"/>
<dbReference type="GO" id="GO:0008270">
    <property type="term" value="F:zinc ion binding"/>
    <property type="evidence" value="ECO:0007669"/>
    <property type="project" value="UniProtKB-UniRule"/>
</dbReference>
<dbReference type="SMART" id="SM00947">
    <property type="entry name" value="Pro_CA"/>
    <property type="match status" value="1"/>
</dbReference>
<dbReference type="PANTHER" id="PTHR11002">
    <property type="entry name" value="CARBONIC ANHYDRASE"/>
    <property type="match status" value="1"/>
</dbReference>
<dbReference type="EMBL" id="CAJVPY010029947">
    <property type="protein sequence ID" value="CAG8794820.1"/>
    <property type="molecule type" value="Genomic_DNA"/>
</dbReference>
<dbReference type="AlphaFoldDB" id="A0A9N9JTF3"/>
<comment type="catalytic activity">
    <reaction evidence="6 8">
        <text>hydrogencarbonate + H(+) = CO2 + H2O</text>
        <dbReference type="Rhea" id="RHEA:10748"/>
        <dbReference type="ChEBI" id="CHEBI:15377"/>
        <dbReference type="ChEBI" id="CHEBI:15378"/>
        <dbReference type="ChEBI" id="CHEBI:16526"/>
        <dbReference type="ChEBI" id="CHEBI:17544"/>
        <dbReference type="EC" id="4.2.1.1"/>
    </reaction>
</comment>
<dbReference type="Proteomes" id="UP000789405">
    <property type="component" value="Unassembled WGS sequence"/>
</dbReference>
<dbReference type="InterPro" id="IPR001765">
    <property type="entry name" value="Carbonic_anhydrase"/>
</dbReference>
<dbReference type="OrthoDB" id="10248475at2759"/>
<comment type="caution">
    <text evidence="9">The sequence shown here is derived from an EMBL/GenBank/DDBJ whole genome shotgun (WGS) entry which is preliminary data.</text>
</comment>
<keyword evidence="4 7" id="KW-0862">Zinc</keyword>
<keyword evidence="10" id="KW-1185">Reference proteome</keyword>